<evidence type="ECO:0000313" key="2">
    <source>
        <dbReference type="EMBL" id="EGT44353.1"/>
    </source>
</evidence>
<reference evidence="3" key="1">
    <citation type="submission" date="2011-07" db="EMBL/GenBank/DDBJ databases">
        <authorList>
            <consortium name="Caenorhabditis brenneri Sequencing and Analysis Consortium"/>
            <person name="Wilson R.K."/>
        </authorList>
    </citation>
    <scope>NUCLEOTIDE SEQUENCE [LARGE SCALE GENOMIC DNA]</scope>
    <source>
        <strain evidence="3">PB2801</strain>
    </source>
</reference>
<dbReference type="HOGENOM" id="CLU_2266090_0_0_1"/>
<protein>
    <submittedName>
        <fullName evidence="2">Uncharacterized protein</fullName>
    </submittedName>
</protein>
<organism evidence="3">
    <name type="scientific">Caenorhabditis brenneri</name>
    <name type="common">Nematode worm</name>
    <dbReference type="NCBI Taxonomy" id="135651"/>
    <lineage>
        <taxon>Eukaryota</taxon>
        <taxon>Metazoa</taxon>
        <taxon>Ecdysozoa</taxon>
        <taxon>Nematoda</taxon>
        <taxon>Chromadorea</taxon>
        <taxon>Rhabditida</taxon>
        <taxon>Rhabditina</taxon>
        <taxon>Rhabditomorpha</taxon>
        <taxon>Rhabditoidea</taxon>
        <taxon>Rhabditidae</taxon>
        <taxon>Peloderinae</taxon>
        <taxon>Caenorhabditis</taxon>
    </lineage>
</organism>
<gene>
    <name evidence="2" type="ORF">CAEBREN_05743</name>
</gene>
<sequence>MLGLSKVEGSANQAPVSSNGTAPQPSTNGGPALSSAWNRGTGGLGSGFSMPFASQQTSQTQCTVSKMKDFVFFNRMHGIYRCLKPAEIKKDVEKNWKQKLIDG</sequence>
<keyword evidence="3" id="KW-1185">Reference proteome</keyword>
<dbReference type="EMBL" id="GL380053">
    <property type="protein sequence ID" value="EGT44353.1"/>
    <property type="molecule type" value="Genomic_DNA"/>
</dbReference>
<feature type="compositionally biased region" description="Polar residues" evidence="1">
    <location>
        <begin position="10"/>
        <end position="29"/>
    </location>
</feature>
<feature type="region of interest" description="Disordered" evidence="1">
    <location>
        <begin position="1"/>
        <end position="40"/>
    </location>
</feature>
<proteinExistence type="predicted"/>
<name>G0P3U8_CAEBE</name>
<accession>G0P3U8</accession>
<evidence type="ECO:0000313" key="3">
    <source>
        <dbReference type="Proteomes" id="UP000008068"/>
    </source>
</evidence>
<dbReference type="InParanoid" id="G0P3U8"/>
<dbReference type="AlphaFoldDB" id="G0P3U8"/>
<dbReference type="Proteomes" id="UP000008068">
    <property type="component" value="Unassembled WGS sequence"/>
</dbReference>
<evidence type="ECO:0000256" key="1">
    <source>
        <dbReference type="SAM" id="MobiDB-lite"/>
    </source>
</evidence>